<dbReference type="CDD" id="cd01106">
    <property type="entry name" value="HTH_TipAL-Mta"/>
    <property type="match status" value="1"/>
</dbReference>
<dbReference type="InterPro" id="IPR036244">
    <property type="entry name" value="TipA-like_antibiotic-bd"/>
</dbReference>
<reference evidence="7" key="1">
    <citation type="submission" date="2018-12" db="EMBL/GenBank/DDBJ databases">
        <title>Complete genome sequence of Paenibacillus sp. MBLB1234.</title>
        <authorList>
            <person name="Nam Y.-D."/>
            <person name="Kang J."/>
            <person name="Chung W.-H."/>
            <person name="Park Y.S."/>
        </authorList>
    </citation>
    <scope>NUCLEOTIDE SEQUENCE [LARGE SCALE GENOMIC DNA]</scope>
    <source>
        <strain evidence="7">MBLB1234</strain>
    </source>
</reference>
<dbReference type="SMART" id="SM00422">
    <property type="entry name" value="HTH_MERR"/>
    <property type="match status" value="1"/>
</dbReference>
<dbReference type="GO" id="GO:0003700">
    <property type="term" value="F:DNA-binding transcription factor activity"/>
    <property type="evidence" value="ECO:0007669"/>
    <property type="project" value="InterPro"/>
</dbReference>
<dbReference type="InterPro" id="IPR009061">
    <property type="entry name" value="DNA-bd_dom_put_sf"/>
</dbReference>
<dbReference type="RefSeq" id="WP_126999675.1">
    <property type="nucleotide sequence ID" value="NZ_CP034346.1"/>
</dbReference>
<dbReference type="Gene3D" id="1.10.490.50">
    <property type="entry name" value="Antibiotic binding domain of TipA-like multidrug resistance regulators"/>
    <property type="match status" value="1"/>
</dbReference>
<evidence type="ECO:0000256" key="4">
    <source>
        <dbReference type="ARBA" id="ARBA00023163"/>
    </source>
</evidence>
<protein>
    <submittedName>
        <fullName evidence="6">MerR family transcriptional regulator</fullName>
    </submittedName>
</protein>
<dbReference type="PROSITE" id="PS50937">
    <property type="entry name" value="HTH_MERR_2"/>
    <property type="match status" value="1"/>
</dbReference>
<keyword evidence="3" id="KW-0010">Activator</keyword>
<dbReference type="PANTHER" id="PTHR30204:SF90">
    <property type="entry name" value="HTH-TYPE TRANSCRIPTIONAL ACTIVATOR MTA"/>
    <property type="match status" value="1"/>
</dbReference>
<keyword evidence="4" id="KW-0804">Transcription</keyword>
<sequence length="254" mass="29249">MEYTIQKLSQLAGISTRTLRYYDEIGILKPARINSSGYRIYGAAEVNQLQQILFFRELGLPLDHIKQVITDPSFDRIAALKQHRRQLLDRKRQLDLLIANVDHTISEAEGRITMTDQEKFTGFKEQLIAENERQYGDEIREKYGADTIDKANGKLQNMTAGQYERVTALADEVIAALLEAYKTGDPAGEKAQHAAELHKEWLTFYWDAYNKEAHAGIAQMYVDDERFRDYYDKHQTGLAQFLRDAIHVYINGTL</sequence>
<accession>A0A3S9UZK2</accession>
<dbReference type="Pfam" id="PF13411">
    <property type="entry name" value="MerR_1"/>
    <property type="match status" value="1"/>
</dbReference>
<keyword evidence="2" id="KW-0238">DNA-binding</keyword>
<evidence type="ECO:0000256" key="2">
    <source>
        <dbReference type="ARBA" id="ARBA00023125"/>
    </source>
</evidence>
<gene>
    <name evidence="6" type="ORF">EI981_15685</name>
</gene>
<dbReference type="InterPro" id="IPR012925">
    <property type="entry name" value="TipAS_dom"/>
</dbReference>
<dbReference type="PRINTS" id="PR00040">
    <property type="entry name" value="HTHMERR"/>
</dbReference>
<evidence type="ECO:0000259" key="5">
    <source>
        <dbReference type="PROSITE" id="PS50937"/>
    </source>
</evidence>
<name>A0A3S9UZK2_9BACL</name>
<evidence type="ECO:0000256" key="3">
    <source>
        <dbReference type="ARBA" id="ARBA00023159"/>
    </source>
</evidence>
<dbReference type="KEGG" id="plut:EI981_15685"/>
<evidence type="ECO:0000313" key="7">
    <source>
        <dbReference type="Proteomes" id="UP000270678"/>
    </source>
</evidence>
<dbReference type="Pfam" id="PF07739">
    <property type="entry name" value="TipAS"/>
    <property type="match status" value="1"/>
</dbReference>
<evidence type="ECO:0000313" key="6">
    <source>
        <dbReference type="EMBL" id="AZS15738.1"/>
    </source>
</evidence>
<dbReference type="GO" id="GO:0003677">
    <property type="term" value="F:DNA binding"/>
    <property type="evidence" value="ECO:0007669"/>
    <property type="project" value="UniProtKB-KW"/>
</dbReference>
<keyword evidence="1" id="KW-0805">Transcription regulation</keyword>
<proteinExistence type="predicted"/>
<dbReference type="SUPFAM" id="SSF89082">
    <property type="entry name" value="Antibiotic binding domain of TipA-like multidrug resistance regulators"/>
    <property type="match status" value="1"/>
</dbReference>
<keyword evidence="7" id="KW-1185">Reference proteome</keyword>
<feature type="domain" description="HTH merR-type" evidence="5">
    <location>
        <begin position="1"/>
        <end position="71"/>
    </location>
</feature>
<dbReference type="Proteomes" id="UP000270678">
    <property type="component" value="Chromosome"/>
</dbReference>
<evidence type="ECO:0000256" key="1">
    <source>
        <dbReference type="ARBA" id="ARBA00023015"/>
    </source>
</evidence>
<dbReference type="OrthoDB" id="9814833at2"/>
<dbReference type="SUPFAM" id="SSF46955">
    <property type="entry name" value="Putative DNA-binding domain"/>
    <property type="match status" value="1"/>
</dbReference>
<dbReference type="PANTHER" id="PTHR30204">
    <property type="entry name" value="REDOX-CYCLING DRUG-SENSING TRANSCRIPTIONAL ACTIVATOR SOXR"/>
    <property type="match status" value="1"/>
</dbReference>
<dbReference type="AlphaFoldDB" id="A0A3S9UZK2"/>
<dbReference type="EMBL" id="CP034346">
    <property type="protein sequence ID" value="AZS15738.1"/>
    <property type="molecule type" value="Genomic_DNA"/>
</dbReference>
<dbReference type="Gene3D" id="1.10.1660.10">
    <property type="match status" value="1"/>
</dbReference>
<dbReference type="InterPro" id="IPR047057">
    <property type="entry name" value="MerR_fam"/>
</dbReference>
<dbReference type="InterPro" id="IPR000551">
    <property type="entry name" value="MerR-type_HTH_dom"/>
</dbReference>
<organism evidence="6 7">
    <name type="scientific">Paenibacillus lutimineralis</name>
    <dbReference type="NCBI Taxonomy" id="2707005"/>
    <lineage>
        <taxon>Bacteria</taxon>
        <taxon>Bacillati</taxon>
        <taxon>Bacillota</taxon>
        <taxon>Bacilli</taxon>
        <taxon>Bacillales</taxon>
        <taxon>Paenibacillaceae</taxon>
        <taxon>Paenibacillus</taxon>
    </lineage>
</organism>